<dbReference type="PANTHER" id="PTHR11799:SF12">
    <property type="entry name" value="PARAOXONASE-RELATED"/>
    <property type="match status" value="1"/>
</dbReference>
<dbReference type="Proteomes" id="UP000693946">
    <property type="component" value="Linkage Group LG9"/>
</dbReference>
<feature type="binding site" evidence="11">
    <location>
        <position position="277"/>
    </location>
    <ligand>
        <name>Ca(2+)</name>
        <dbReference type="ChEBI" id="CHEBI:29108"/>
        <label>1</label>
        <note>catalytic</note>
    </ligand>
</feature>
<dbReference type="AlphaFoldDB" id="A0AAV6PQE5"/>
<gene>
    <name evidence="14" type="ORF">JOB18_011137</name>
</gene>
<feature type="active site" description="Proton acceptor" evidence="10">
    <location>
        <position position="223"/>
    </location>
</feature>
<feature type="binding site" evidence="11">
    <location>
        <position position="380"/>
    </location>
    <ligand>
        <name>Ca(2+)</name>
        <dbReference type="ChEBI" id="CHEBI:29108"/>
        <label>1</label>
        <note>catalytic</note>
    </ligand>
</feature>
<feature type="disulfide bond" description="In form B" evidence="12">
    <location>
        <begin position="153"/>
        <end position="463"/>
    </location>
</feature>
<keyword evidence="7 11" id="KW-0106">Calcium</keyword>
<organism evidence="14 15">
    <name type="scientific">Solea senegalensis</name>
    <name type="common">Senegalese sole</name>
    <dbReference type="NCBI Taxonomy" id="28829"/>
    <lineage>
        <taxon>Eukaryota</taxon>
        <taxon>Metazoa</taxon>
        <taxon>Chordata</taxon>
        <taxon>Craniata</taxon>
        <taxon>Vertebrata</taxon>
        <taxon>Euteleostomi</taxon>
        <taxon>Actinopterygii</taxon>
        <taxon>Neopterygii</taxon>
        <taxon>Teleostei</taxon>
        <taxon>Neoteleostei</taxon>
        <taxon>Acanthomorphata</taxon>
        <taxon>Carangaria</taxon>
        <taxon>Pleuronectiformes</taxon>
        <taxon>Pleuronectoidei</taxon>
        <taxon>Soleidae</taxon>
        <taxon>Solea</taxon>
    </lineage>
</organism>
<evidence type="ECO:0000313" key="15">
    <source>
        <dbReference type="Proteomes" id="UP000693946"/>
    </source>
</evidence>
<keyword evidence="9" id="KW-0325">Glycoprotein</keyword>
<evidence type="ECO:0000256" key="4">
    <source>
        <dbReference type="ARBA" id="ARBA00022723"/>
    </source>
</evidence>
<evidence type="ECO:0000256" key="9">
    <source>
        <dbReference type="ARBA" id="ARBA00023180"/>
    </source>
</evidence>
<dbReference type="GO" id="GO:0046872">
    <property type="term" value="F:metal ion binding"/>
    <property type="evidence" value="ECO:0007669"/>
    <property type="project" value="UniProtKB-KW"/>
</dbReference>
<evidence type="ECO:0000256" key="1">
    <source>
        <dbReference type="ARBA" id="ARBA00000368"/>
    </source>
</evidence>
<proteinExistence type="inferred from homology"/>
<keyword evidence="13" id="KW-1133">Transmembrane helix</keyword>
<comment type="similarity">
    <text evidence="2">Belongs to the paraoxonase family.</text>
</comment>
<comment type="cofactor">
    <cofactor evidence="11">
        <name>Ca(2+)</name>
        <dbReference type="ChEBI" id="CHEBI:29108"/>
    </cofactor>
    <text evidence="11">Binds 2 calcium ions per subunit.</text>
</comment>
<dbReference type="GO" id="GO:0004064">
    <property type="term" value="F:arylesterase activity"/>
    <property type="evidence" value="ECO:0007669"/>
    <property type="project" value="UniProtKB-EC"/>
</dbReference>
<dbReference type="InterPro" id="IPR051288">
    <property type="entry name" value="Serum_paraoxonase/arylesterase"/>
</dbReference>
<evidence type="ECO:0000256" key="13">
    <source>
        <dbReference type="SAM" id="Phobius"/>
    </source>
</evidence>
<dbReference type="InterPro" id="IPR002640">
    <property type="entry name" value="Arylesterase"/>
</dbReference>
<reference evidence="14 15" key="1">
    <citation type="journal article" date="2021" name="Sci. Rep.">
        <title>Chromosome anchoring in Senegalese sole (Solea senegalensis) reveals sex-associated markers and genome rearrangements in flatfish.</title>
        <authorList>
            <person name="Guerrero-Cozar I."/>
            <person name="Gomez-Garrido J."/>
            <person name="Berbel C."/>
            <person name="Martinez-Blanch J.F."/>
            <person name="Alioto T."/>
            <person name="Claros M.G."/>
            <person name="Gagnaire P.A."/>
            <person name="Manchado M."/>
        </authorList>
    </citation>
    <scope>NUCLEOTIDE SEQUENCE [LARGE SCALE GENOMIC DNA]</scope>
    <source>
        <strain evidence="14">Sse05_10M</strain>
    </source>
</reference>
<dbReference type="PANTHER" id="PTHR11799">
    <property type="entry name" value="PARAOXONASE"/>
    <property type="match status" value="1"/>
</dbReference>
<feature type="binding site" evidence="11">
    <location>
        <position position="164"/>
    </location>
    <ligand>
        <name>Ca(2+)</name>
        <dbReference type="ChEBI" id="CHEBI:29108"/>
        <label>1</label>
        <note>catalytic</note>
    </ligand>
</feature>
<evidence type="ECO:0000256" key="12">
    <source>
        <dbReference type="PIRSR" id="PIRSR602640-3"/>
    </source>
</evidence>
<evidence type="ECO:0000256" key="2">
    <source>
        <dbReference type="ARBA" id="ARBA00008595"/>
    </source>
</evidence>
<feature type="binding site" evidence="11">
    <location>
        <position position="225"/>
    </location>
    <ligand>
        <name>Ca(2+)</name>
        <dbReference type="ChEBI" id="CHEBI:29108"/>
        <label>1</label>
        <note>catalytic</note>
    </ligand>
</feature>
<dbReference type="EMBL" id="JAGKHQ010000021">
    <property type="protein sequence ID" value="KAG7474523.1"/>
    <property type="molecule type" value="Genomic_DNA"/>
</dbReference>
<dbReference type="Pfam" id="PF01731">
    <property type="entry name" value="Arylesterase"/>
    <property type="match status" value="1"/>
</dbReference>
<evidence type="ECO:0000256" key="6">
    <source>
        <dbReference type="ARBA" id="ARBA00022801"/>
    </source>
</evidence>
<keyword evidence="5" id="KW-0732">Signal</keyword>
<keyword evidence="13" id="KW-0472">Membrane</keyword>
<evidence type="ECO:0000256" key="3">
    <source>
        <dbReference type="ARBA" id="ARBA00013277"/>
    </source>
</evidence>
<protein>
    <recommendedName>
        <fullName evidence="3">arylesterase</fullName>
        <ecNumber evidence="3">3.1.1.2</ecNumber>
    </recommendedName>
</protein>
<keyword evidence="15" id="KW-1185">Reference proteome</keyword>
<evidence type="ECO:0000256" key="10">
    <source>
        <dbReference type="PIRSR" id="PIRSR602640-1"/>
    </source>
</evidence>
<keyword evidence="8 12" id="KW-1015">Disulfide bond</keyword>
<keyword evidence="13" id="KW-0812">Transmembrane</keyword>
<evidence type="ECO:0000256" key="11">
    <source>
        <dbReference type="PIRSR" id="PIRSR602640-2"/>
    </source>
</evidence>
<evidence type="ECO:0000256" key="5">
    <source>
        <dbReference type="ARBA" id="ARBA00022729"/>
    </source>
</evidence>
<feature type="binding site" evidence="11">
    <location>
        <position position="379"/>
    </location>
    <ligand>
        <name>Ca(2+)</name>
        <dbReference type="ChEBI" id="CHEBI:29108"/>
        <label>1</label>
        <note>catalytic</note>
    </ligand>
</feature>
<evidence type="ECO:0000256" key="7">
    <source>
        <dbReference type="ARBA" id="ARBA00022837"/>
    </source>
</evidence>
<feature type="transmembrane region" description="Helical" evidence="13">
    <location>
        <begin position="111"/>
        <end position="129"/>
    </location>
</feature>
<keyword evidence="6" id="KW-0378">Hydrolase</keyword>
<accession>A0AAV6PQE5</accession>
<dbReference type="EC" id="3.1.1.2" evidence="3"/>
<sequence length="466" mass="52682">MARKHPNNGSEGYNSRWGRTRLYQHWSEVSWATSLRCGRKTLLCSFSLHLIECPKDVKIVSKGYYMANGINMSPDKRHILYMWQICLNTMCMCSIKKTIHLAPVKVNRFQMGKLVLISLVIAALSALLGERILNLRKRTLASRELVRNHLPNCVTLKHLSHGSEDITVVRDGLAFISTGLKYPGLPGSDVPGKIYSVDLQDPRMKPVELRMPRNFDLDIFNPHGISAYIDTNDDEIYLFVVNHPQHKSQVEVFRFVEDDHSLVHLNTIKHELLYSLNDIVAVGVDSFYATNDHYFSHEIFKAVVEPLLFQPWSNVVYYSPKDVKIVSEGYYMANGINMSPDKRHIYVADVLDHNVHLLERKEDNTLAPVKSVALGSLCDNIEVDPETGDLWLGCHPNGWKMFVSDPNDPPGSEVIRIQKIHSDEPVVTQVYADDGQVIMGSSVATTYGGKLLIGTVFHKALVCDLK</sequence>
<feature type="binding site" evidence="11">
    <location>
        <position position="165"/>
    </location>
    <ligand>
        <name>Ca(2+)</name>
        <dbReference type="ChEBI" id="CHEBI:29108"/>
        <label>1</label>
        <note>catalytic</note>
    </ligand>
</feature>
<dbReference type="FunFam" id="2.120.10.30:FF:000023">
    <property type="entry name" value="Serum paraoxonase/arylesterase 2"/>
    <property type="match status" value="1"/>
</dbReference>
<comment type="catalytic activity">
    <reaction evidence="1">
        <text>a phenyl acetate + H2O = a phenol + acetate + H(+)</text>
        <dbReference type="Rhea" id="RHEA:17309"/>
        <dbReference type="ChEBI" id="CHEBI:15377"/>
        <dbReference type="ChEBI" id="CHEBI:15378"/>
        <dbReference type="ChEBI" id="CHEBI:30089"/>
        <dbReference type="ChEBI" id="CHEBI:33853"/>
        <dbReference type="ChEBI" id="CHEBI:140310"/>
        <dbReference type="EC" id="3.1.1.2"/>
    </reaction>
</comment>
<evidence type="ECO:0000313" key="14">
    <source>
        <dbReference type="EMBL" id="KAG7474523.1"/>
    </source>
</evidence>
<name>A0AAV6PQE5_SOLSE</name>
<comment type="caution">
    <text evidence="14">The sequence shown here is derived from an EMBL/GenBank/DDBJ whole genome shotgun (WGS) entry which is preliminary data.</text>
</comment>
<evidence type="ECO:0000256" key="8">
    <source>
        <dbReference type="ARBA" id="ARBA00023157"/>
    </source>
</evidence>
<feature type="binding site" evidence="11">
    <location>
        <position position="334"/>
    </location>
    <ligand>
        <name>Ca(2+)</name>
        <dbReference type="ChEBI" id="CHEBI:29108"/>
        <label>1</label>
        <note>catalytic</note>
    </ligand>
</feature>
<keyword evidence="4 11" id="KW-0479">Metal-binding</keyword>
<feature type="binding site" evidence="11">
    <location>
        <position position="278"/>
    </location>
    <ligand>
        <name>Ca(2+)</name>
        <dbReference type="ChEBI" id="CHEBI:29108"/>
        <label>1</label>
        <note>catalytic</note>
    </ligand>
</feature>